<dbReference type="SUPFAM" id="SSF47005">
    <property type="entry name" value="Peripheral subunit-binding domain of 2-oxo acid dehydrogenase complex"/>
    <property type="match status" value="1"/>
</dbReference>
<dbReference type="Pfam" id="PF00561">
    <property type="entry name" value="Abhydrolase_1"/>
    <property type="match status" value="1"/>
</dbReference>
<dbReference type="InterPro" id="IPR011053">
    <property type="entry name" value="Single_hybrid_motif"/>
</dbReference>
<comment type="cofactor">
    <cofactor evidence="1">
        <name>(R)-lipoate</name>
        <dbReference type="ChEBI" id="CHEBI:83088"/>
    </cofactor>
</comment>
<name>A0ABT3YEL9_9HYPH</name>
<dbReference type="GO" id="GO:0004742">
    <property type="term" value="F:dihydrolipoyllysine-residue acetyltransferase activity"/>
    <property type="evidence" value="ECO:0007669"/>
    <property type="project" value="UniProtKB-EC"/>
</dbReference>
<comment type="caution">
    <text evidence="7">The sequence shown here is derived from an EMBL/GenBank/DDBJ whole genome shotgun (WGS) entry which is preliminary data.</text>
</comment>
<comment type="similarity">
    <text evidence="2">Belongs to the 2-oxoacid dehydrogenase family.</text>
</comment>
<feature type="compositionally biased region" description="Low complexity" evidence="4">
    <location>
        <begin position="102"/>
        <end position="114"/>
    </location>
</feature>
<dbReference type="InterPro" id="IPR004167">
    <property type="entry name" value="PSBD"/>
</dbReference>
<evidence type="ECO:0000256" key="3">
    <source>
        <dbReference type="ARBA" id="ARBA00022823"/>
    </source>
</evidence>
<dbReference type="PROSITE" id="PS51826">
    <property type="entry name" value="PSBD"/>
    <property type="match status" value="1"/>
</dbReference>
<organism evidence="7 8">
    <name type="scientific">Hoeflea ulvae</name>
    <dbReference type="NCBI Taxonomy" id="2983764"/>
    <lineage>
        <taxon>Bacteria</taxon>
        <taxon>Pseudomonadati</taxon>
        <taxon>Pseudomonadota</taxon>
        <taxon>Alphaproteobacteria</taxon>
        <taxon>Hyphomicrobiales</taxon>
        <taxon>Rhizobiaceae</taxon>
        <taxon>Hoeflea</taxon>
    </lineage>
</organism>
<dbReference type="Gene3D" id="4.10.320.10">
    <property type="entry name" value="E3-binding domain"/>
    <property type="match status" value="1"/>
</dbReference>
<keyword evidence="7" id="KW-0808">Transferase</keyword>
<dbReference type="CDD" id="cd06849">
    <property type="entry name" value="lipoyl_domain"/>
    <property type="match status" value="1"/>
</dbReference>
<dbReference type="NCBIfam" id="NF011457">
    <property type="entry name" value="PRK14875.1"/>
    <property type="match status" value="1"/>
</dbReference>
<keyword evidence="3" id="KW-0450">Lipoyl</keyword>
<feature type="region of interest" description="Disordered" evidence="4">
    <location>
        <begin position="78"/>
        <end position="114"/>
    </location>
</feature>
<feature type="domain" description="Lipoyl-binding" evidence="5">
    <location>
        <begin position="2"/>
        <end position="76"/>
    </location>
</feature>
<feature type="compositionally biased region" description="Low complexity" evidence="4">
    <location>
        <begin position="161"/>
        <end position="176"/>
    </location>
</feature>
<dbReference type="InterPro" id="IPR000089">
    <property type="entry name" value="Biotin_lipoyl"/>
</dbReference>
<dbReference type="SUPFAM" id="SSF51230">
    <property type="entry name" value="Single hybrid motif"/>
    <property type="match status" value="1"/>
</dbReference>
<protein>
    <submittedName>
        <fullName evidence="7">Acetoin dehydrogenase dihydrolipoyllysine-residue acetyltransferase subunit</fullName>
        <ecNumber evidence="7">2.3.1.12</ecNumber>
    </submittedName>
</protein>
<dbReference type="Pfam" id="PF00364">
    <property type="entry name" value="Biotin_lipoyl"/>
    <property type="match status" value="1"/>
</dbReference>
<dbReference type="Proteomes" id="UP001081283">
    <property type="component" value="Unassembled WGS sequence"/>
</dbReference>
<sequence>MPVEVIMPKVDMDMASGKITVWHVAAGDKVGQGDPLFDIETDKAAMEVEASAGGYLHHLVAEGTDVPIGQPVAWIYAEGEDVGPPPQTDAPSPEGPAPEVGPDPAASAPAPADTAAALETHAKTRATPLARSLARKAGIEIGDVTGSGPRGRVQAEDVRATQEQTQPAPAAAPPGFTAETGPLAVSRSKGGTGTPVVLIHGFASDAKSWAPLEAHISDHPIIRIELPAHGKSPRLGISRFADLVSEVRRAFDMLGLESAHLVGHSLGGAVTLALADTRPKTVSSLTLLAPAGLGPDINGAALTGIGKATRAESLGPWLKQMVADERLITDGYVRAAMAARADTAMRNAQNALADAVFPDGVQAFDMRSALDRVDMPARIVWGRQDRIIPWQHALRAPGRVSLHLFDNVGHLPQFEISGEVGKLLRAHL</sequence>
<dbReference type="EMBL" id="JAOVZQ010000001">
    <property type="protein sequence ID" value="MCY0094257.1"/>
    <property type="molecule type" value="Genomic_DNA"/>
</dbReference>
<dbReference type="InterPro" id="IPR003016">
    <property type="entry name" value="2-oxoA_DH_lipoyl-BS"/>
</dbReference>
<dbReference type="InterPro" id="IPR036625">
    <property type="entry name" value="E3-bd_dom_sf"/>
</dbReference>
<dbReference type="PANTHER" id="PTHR23151:SF90">
    <property type="entry name" value="DIHYDROLIPOYLLYSINE-RESIDUE ACETYLTRANSFERASE COMPONENT OF PYRUVATE DEHYDROGENASE COMPLEX, MITOCHONDRIAL-RELATED"/>
    <property type="match status" value="1"/>
</dbReference>
<reference evidence="7" key="1">
    <citation type="submission" date="2022-10" db="EMBL/GenBank/DDBJ databases">
        <title>Hoeflea sp. J2-29, isolated from marine algae.</title>
        <authorList>
            <person name="Kristyanto S."/>
            <person name="Kim J.M."/>
            <person name="Jeon C.O."/>
        </authorList>
    </citation>
    <scope>NUCLEOTIDE SEQUENCE</scope>
    <source>
        <strain evidence="7">J2-29</strain>
    </source>
</reference>
<dbReference type="RefSeq" id="WP_267612204.1">
    <property type="nucleotide sequence ID" value="NZ_JAOVZQ010000001.1"/>
</dbReference>
<dbReference type="PRINTS" id="PR00111">
    <property type="entry name" value="ABHYDROLASE"/>
</dbReference>
<proteinExistence type="inferred from homology"/>
<keyword evidence="7" id="KW-0012">Acyltransferase</keyword>
<evidence type="ECO:0000259" key="5">
    <source>
        <dbReference type="PROSITE" id="PS50968"/>
    </source>
</evidence>
<dbReference type="PROSITE" id="PS00189">
    <property type="entry name" value="LIPOYL"/>
    <property type="match status" value="1"/>
</dbReference>
<dbReference type="Pfam" id="PF02817">
    <property type="entry name" value="E3_binding"/>
    <property type="match status" value="1"/>
</dbReference>
<accession>A0ABT3YEL9</accession>
<dbReference type="Gene3D" id="3.40.50.1820">
    <property type="entry name" value="alpha/beta hydrolase"/>
    <property type="match status" value="1"/>
</dbReference>
<feature type="region of interest" description="Disordered" evidence="4">
    <location>
        <begin position="140"/>
        <end position="176"/>
    </location>
</feature>
<dbReference type="InterPro" id="IPR029058">
    <property type="entry name" value="AB_hydrolase_fold"/>
</dbReference>
<dbReference type="PANTHER" id="PTHR23151">
    <property type="entry name" value="DIHYDROLIPOAMIDE ACETYL/SUCCINYL-TRANSFERASE-RELATED"/>
    <property type="match status" value="1"/>
</dbReference>
<evidence type="ECO:0000256" key="2">
    <source>
        <dbReference type="ARBA" id="ARBA00007317"/>
    </source>
</evidence>
<dbReference type="InterPro" id="IPR045257">
    <property type="entry name" value="E2/Pdx1"/>
</dbReference>
<evidence type="ECO:0000259" key="6">
    <source>
        <dbReference type="PROSITE" id="PS51826"/>
    </source>
</evidence>
<feature type="domain" description="Peripheral subunit-binding (PSBD)" evidence="6">
    <location>
        <begin position="125"/>
        <end position="162"/>
    </location>
</feature>
<evidence type="ECO:0000256" key="4">
    <source>
        <dbReference type="SAM" id="MobiDB-lite"/>
    </source>
</evidence>
<dbReference type="InterPro" id="IPR000073">
    <property type="entry name" value="AB_hydrolase_1"/>
</dbReference>
<evidence type="ECO:0000313" key="7">
    <source>
        <dbReference type="EMBL" id="MCY0094257.1"/>
    </source>
</evidence>
<dbReference type="PROSITE" id="PS50968">
    <property type="entry name" value="BIOTINYL_LIPOYL"/>
    <property type="match status" value="1"/>
</dbReference>
<dbReference type="SUPFAM" id="SSF53474">
    <property type="entry name" value="alpha/beta-Hydrolases"/>
    <property type="match status" value="1"/>
</dbReference>
<feature type="compositionally biased region" description="Pro residues" evidence="4">
    <location>
        <begin position="83"/>
        <end position="101"/>
    </location>
</feature>
<keyword evidence="8" id="KW-1185">Reference proteome</keyword>
<dbReference type="EC" id="2.3.1.12" evidence="7"/>
<evidence type="ECO:0000256" key="1">
    <source>
        <dbReference type="ARBA" id="ARBA00001938"/>
    </source>
</evidence>
<gene>
    <name evidence="7" type="ORF">OEG82_09505</name>
</gene>
<dbReference type="Gene3D" id="2.40.50.100">
    <property type="match status" value="1"/>
</dbReference>
<evidence type="ECO:0000313" key="8">
    <source>
        <dbReference type="Proteomes" id="UP001081283"/>
    </source>
</evidence>